<organism evidence="1 2">
    <name type="scientific">Paracraurococcus ruber</name>
    <dbReference type="NCBI Taxonomy" id="77675"/>
    <lineage>
        <taxon>Bacteria</taxon>
        <taxon>Pseudomonadati</taxon>
        <taxon>Pseudomonadota</taxon>
        <taxon>Alphaproteobacteria</taxon>
        <taxon>Acetobacterales</taxon>
        <taxon>Roseomonadaceae</taxon>
        <taxon>Paracraurococcus</taxon>
    </lineage>
</organism>
<dbReference type="Proteomes" id="UP000697995">
    <property type="component" value="Unassembled WGS sequence"/>
</dbReference>
<comment type="caution">
    <text evidence="1">The sequence shown here is derived from an EMBL/GenBank/DDBJ whole genome shotgun (WGS) entry which is preliminary data.</text>
</comment>
<accession>A0ABS1CRN2</accession>
<sequence length="194" mass="21239">MTTAVSTAITSETPARTVAVSLDFPSGFVRINGSPSDITIGGQIFLGVGGLGAISVVEESAELRAYDLSVSLSGVPRDSVSIALNQEYQGRAGVVYEVLLDQATWLPLSDPLVVFRGRMDMLDIRMGETATVSVKLLNRLADWERPKVRRFTPEDQERLYPGDKGLAFVPATVEKELIWPNRSWWEADAKGKIK</sequence>
<dbReference type="EMBL" id="NRSG01000004">
    <property type="protein sequence ID" value="MBK1656841.1"/>
    <property type="molecule type" value="Genomic_DNA"/>
</dbReference>
<protein>
    <submittedName>
        <fullName evidence="1">Uncharacterized protein</fullName>
    </submittedName>
</protein>
<evidence type="ECO:0000313" key="1">
    <source>
        <dbReference type="EMBL" id="MBK1656841.1"/>
    </source>
</evidence>
<evidence type="ECO:0000313" key="2">
    <source>
        <dbReference type="Proteomes" id="UP000697995"/>
    </source>
</evidence>
<proteinExistence type="predicted"/>
<name>A0ABS1CRN2_9PROT</name>
<gene>
    <name evidence="1" type="ORF">CKO45_01190</name>
</gene>
<keyword evidence="2" id="KW-1185">Reference proteome</keyword>
<reference evidence="1 2" key="1">
    <citation type="journal article" date="2020" name="Microorganisms">
        <title>Osmotic Adaptation and Compatible Solute Biosynthesis of Phototrophic Bacteria as Revealed from Genome Analyses.</title>
        <authorList>
            <person name="Imhoff J.F."/>
            <person name="Rahn T."/>
            <person name="Kunzel S."/>
            <person name="Keller A."/>
            <person name="Neulinger S.C."/>
        </authorList>
    </citation>
    <scope>NUCLEOTIDE SEQUENCE [LARGE SCALE GENOMIC DNA]</scope>
    <source>
        <strain evidence="1 2">DSM 15382</strain>
    </source>
</reference>